<dbReference type="EMBL" id="UZAU01000789">
    <property type="status" value="NOT_ANNOTATED_CDS"/>
    <property type="molecule type" value="Genomic_DNA"/>
</dbReference>
<organism evidence="2 3">
    <name type="scientific">Cannabis sativa</name>
    <name type="common">Hemp</name>
    <name type="synonym">Marijuana</name>
    <dbReference type="NCBI Taxonomy" id="3483"/>
    <lineage>
        <taxon>Eukaryota</taxon>
        <taxon>Viridiplantae</taxon>
        <taxon>Streptophyta</taxon>
        <taxon>Embryophyta</taxon>
        <taxon>Tracheophyta</taxon>
        <taxon>Spermatophyta</taxon>
        <taxon>Magnoliopsida</taxon>
        <taxon>eudicotyledons</taxon>
        <taxon>Gunneridae</taxon>
        <taxon>Pentapetalae</taxon>
        <taxon>rosids</taxon>
        <taxon>fabids</taxon>
        <taxon>Rosales</taxon>
        <taxon>Cannabaceae</taxon>
        <taxon>Cannabis</taxon>
    </lineage>
</organism>
<dbReference type="AlphaFoldDB" id="A0A803QK87"/>
<evidence type="ECO:0000313" key="2">
    <source>
        <dbReference type="EnsemblPlants" id="cds.evm.model.10.159"/>
    </source>
</evidence>
<evidence type="ECO:0000313" key="3">
    <source>
        <dbReference type="Proteomes" id="UP000596661"/>
    </source>
</evidence>
<dbReference type="Pfam" id="PF14392">
    <property type="entry name" value="zf-CCHC_4"/>
    <property type="match status" value="1"/>
</dbReference>
<sequence>MVTFLWMVDELWLDYCYERLLDFYYECGIIGHIFNKCPIFLEKLDEGIDLNLPYGPWLEGVALSKFGYDHYRQDFSKAGPRPFITRLARNTITLIILHTRQPPILPLLVTNHEKGKTIADSTTSVDNSSMS</sequence>
<proteinExistence type="predicted"/>
<feature type="domain" description="Zinc knuckle CX2CX4HX4C" evidence="1">
    <location>
        <begin position="10"/>
        <end position="38"/>
    </location>
</feature>
<protein>
    <recommendedName>
        <fullName evidence="1">Zinc knuckle CX2CX4HX4C domain-containing protein</fullName>
    </recommendedName>
</protein>
<keyword evidence="3" id="KW-1185">Reference proteome</keyword>
<dbReference type="Gramene" id="evm.model.10.159">
    <property type="protein sequence ID" value="cds.evm.model.10.159"/>
    <property type="gene ID" value="evm.TU.10.159"/>
</dbReference>
<dbReference type="InterPro" id="IPR025836">
    <property type="entry name" value="Zn_knuckle_CX2CX4HX4C"/>
</dbReference>
<accession>A0A803QK87</accession>
<evidence type="ECO:0000259" key="1">
    <source>
        <dbReference type="Pfam" id="PF14392"/>
    </source>
</evidence>
<name>A0A803QK87_CANSA</name>
<reference evidence="2" key="1">
    <citation type="submission" date="2021-03" db="UniProtKB">
        <authorList>
            <consortium name="EnsemblPlants"/>
        </authorList>
    </citation>
    <scope>IDENTIFICATION</scope>
</reference>
<dbReference type="EnsemblPlants" id="evm.model.10.159">
    <property type="protein sequence ID" value="cds.evm.model.10.159"/>
    <property type="gene ID" value="evm.TU.10.159"/>
</dbReference>
<dbReference type="Proteomes" id="UP000596661">
    <property type="component" value="Unassembled WGS sequence"/>
</dbReference>